<reference evidence="5" key="1">
    <citation type="submission" date="2017-02" db="UniProtKB">
        <authorList>
            <consortium name="WormBaseParasite"/>
        </authorList>
    </citation>
    <scope>IDENTIFICATION</scope>
</reference>
<evidence type="ECO:0000256" key="2">
    <source>
        <dbReference type="ARBA" id="ARBA00033306"/>
    </source>
</evidence>
<dbReference type="GO" id="GO:0036064">
    <property type="term" value="C:ciliary basal body"/>
    <property type="evidence" value="ECO:0007669"/>
    <property type="project" value="TreeGrafter"/>
</dbReference>
<comment type="similarity">
    <text evidence="1">Belongs to the Flattop family.</text>
</comment>
<organism evidence="5">
    <name type="scientific">Rodentolepis nana</name>
    <name type="common">Dwarf tapeworm</name>
    <name type="synonym">Hymenolepis nana</name>
    <dbReference type="NCBI Taxonomy" id="102285"/>
    <lineage>
        <taxon>Eukaryota</taxon>
        <taxon>Metazoa</taxon>
        <taxon>Spiralia</taxon>
        <taxon>Lophotrochozoa</taxon>
        <taxon>Platyhelminthes</taxon>
        <taxon>Cestoda</taxon>
        <taxon>Eucestoda</taxon>
        <taxon>Cyclophyllidea</taxon>
        <taxon>Hymenolepididae</taxon>
        <taxon>Rodentolepis</taxon>
    </lineage>
</organism>
<dbReference type="AlphaFoldDB" id="A0A0R3T7Z2"/>
<dbReference type="EMBL" id="UZAE01001775">
    <property type="protein sequence ID" value="VDN99038.1"/>
    <property type="molecule type" value="Genomic_DNA"/>
</dbReference>
<evidence type="ECO:0000313" key="4">
    <source>
        <dbReference type="Proteomes" id="UP000278807"/>
    </source>
</evidence>
<proteinExistence type="inferred from homology"/>
<dbReference type="Proteomes" id="UP000278807">
    <property type="component" value="Unassembled WGS sequence"/>
</dbReference>
<reference evidence="3 4" key="2">
    <citation type="submission" date="2018-11" db="EMBL/GenBank/DDBJ databases">
        <authorList>
            <consortium name="Pathogen Informatics"/>
        </authorList>
    </citation>
    <scope>NUCLEOTIDE SEQUENCE [LARGE SCALE GENOMIC DNA]</scope>
</reference>
<dbReference type="PANTHER" id="PTHR34639">
    <property type="entry name" value="PROTEIN FLATTOP"/>
    <property type="match status" value="1"/>
</dbReference>
<sequence length="105" mass="12020">MSKNYCAEQRPKARKLTTRIIADDRGHLSEEQDCKPGRNPFGHFHGTWDKPCHHPGNHCDNTISRSPIGIAILNKSKEIYEAKIKEVESKHDIDSENRKRQMAGI</sequence>
<dbReference type="GO" id="GO:0044782">
    <property type="term" value="P:cilium organization"/>
    <property type="evidence" value="ECO:0007669"/>
    <property type="project" value="TreeGrafter"/>
</dbReference>
<evidence type="ECO:0000313" key="5">
    <source>
        <dbReference type="WBParaSite" id="HNAJ_0000318001-mRNA-1"/>
    </source>
</evidence>
<name>A0A0R3T7Z2_RODNA</name>
<protein>
    <recommendedName>
        <fullName evidence="2">Cilia- and flagella-associated protein 126</fullName>
    </recommendedName>
</protein>
<dbReference type="Pfam" id="PF22611">
    <property type="entry name" value="CFAP126"/>
    <property type="match status" value="1"/>
</dbReference>
<dbReference type="STRING" id="102285.A0A0R3T7Z2"/>
<dbReference type="WBParaSite" id="HNAJ_0000318001-mRNA-1">
    <property type="protein sequence ID" value="HNAJ_0000318001-mRNA-1"/>
    <property type="gene ID" value="HNAJ_0000318001"/>
</dbReference>
<accession>A0A0R3T7Z2</accession>
<dbReference type="InterPro" id="IPR038797">
    <property type="entry name" value="Fltp"/>
</dbReference>
<gene>
    <name evidence="3" type="ORF">HNAJ_LOCUS3179</name>
</gene>
<dbReference type="OrthoDB" id="521617at2759"/>
<dbReference type="PANTHER" id="PTHR34639:SF1">
    <property type="entry name" value="PROTEIN FLATTOP"/>
    <property type="match status" value="1"/>
</dbReference>
<evidence type="ECO:0000313" key="3">
    <source>
        <dbReference type="EMBL" id="VDN99038.1"/>
    </source>
</evidence>
<evidence type="ECO:0000256" key="1">
    <source>
        <dbReference type="ARBA" id="ARBA00009887"/>
    </source>
</evidence>
<keyword evidence="4" id="KW-1185">Reference proteome</keyword>